<reference evidence="4" key="4">
    <citation type="journal article" date="2015" name="G3 (Bethesda)">
        <title>Genome sequences of three phytopathogenic species of the Magnaporthaceae family of fungi.</title>
        <authorList>
            <person name="Okagaki L.H."/>
            <person name="Nunes C.C."/>
            <person name="Sailsbery J."/>
            <person name="Clay B."/>
            <person name="Brown D."/>
            <person name="John T."/>
            <person name="Oh Y."/>
            <person name="Young N."/>
            <person name="Fitzgerald M."/>
            <person name="Haas B.J."/>
            <person name="Zeng Q."/>
            <person name="Young S."/>
            <person name="Adiconis X."/>
            <person name="Fan L."/>
            <person name="Levin J.Z."/>
            <person name="Mitchell T.K."/>
            <person name="Okubara P.A."/>
            <person name="Farman M.L."/>
            <person name="Kohn L.M."/>
            <person name="Birren B."/>
            <person name="Ma L.-J."/>
            <person name="Dean R.A."/>
        </authorList>
    </citation>
    <scope>NUCLEOTIDE SEQUENCE</scope>
    <source>
        <strain evidence="4">R3-111a-1</strain>
    </source>
</reference>
<keyword evidence="2" id="KW-0812">Transmembrane</keyword>
<feature type="region of interest" description="Disordered" evidence="1">
    <location>
        <begin position="1"/>
        <end position="34"/>
    </location>
</feature>
<keyword evidence="2" id="KW-1133">Transmembrane helix</keyword>
<evidence type="ECO:0000256" key="1">
    <source>
        <dbReference type="SAM" id="MobiDB-lite"/>
    </source>
</evidence>
<reference evidence="4" key="5">
    <citation type="submission" date="2018-04" db="UniProtKB">
        <authorList>
            <consortium name="EnsemblFungi"/>
        </authorList>
    </citation>
    <scope>IDENTIFICATION</scope>
    <source>
        <strain evidence="4">R3-111a-1</strain>
    </source>
</reference>
<protein>
    <submittedName>
        <fullName evidence="3 4">Uncharacterized protein</fullName>
    </submittedName>
</protein>
<evidence type="ECO:0000313" key="3">
    <source>
        <dbReference type="EMBL" id="EJT72123.1"/>
    </source>
</evidence>
<feature type="transmembrane region" description="Helical" evidence="2">
    <location>
        <begin position="82"/>
        <end position="107"/>
    </location>
</feature>
<organism evidence="3">
    <name type="scientific">Gaeumannomyces tritici (strain R3-111a-1)</name>
    <name type="common">Wheat and barley take-all root rot fungus</name>
    <name type="synonym">Gaeumannomyces graminis var. tritici</name>
    <dbReference type="NCBI Taxonomy" id="644352"/>
    <lineage>
        <taxon>Eukaryota</taxon>
        <taxon>Fungi</taxon>
        <taxon>Dikarya</taxon>
        <taxon>Ascomycota</taxon>
        <taxon>Pezizomycotina</taxon>
        <taxon>Sordariomycetes</taxon>
        <taxon>Sordariomycetidae</taxon>
        <taxon>Magnaporthales</taxon>
        <taxon>Magnaporthaceae</taxon>
        <taxon>Gaeumannomyces</taxon>
    </lineage>
</organism>
<dbReference type="RefSeq" id="XP_009225097.1">
    <property type="nucleotide sequence ID" value="XM_009226833.1"/>
</dbReference>
<keyword evidence="5" id="KW-1185">Reference proteome</keyword>
<reference evidence="3" key="3">
    <citation type="submission" date="2010-09" db="EMBL/GenBank/DDBJ databases">
        <title>Annotation of Gaeumannomyces graminis var. tritici R3-111a-1.</title>
        <authorList>
            <consortium name="The Broad Institute Genome Sequencing Platform"/>
            <person name="Ma L.-J."/>
            <person name="Dead R."/>
            <person name="Young S.K."/>
            <person name="Zeng Q."/>
            <person name="Gargeya S."/>
            <person name="Fitzgerald M."/>
            <person name="Haas B."/>
            <person name="Abouelleil A."/>
            <person name="Alvarado L."/>
            <person name="Arachchi H.M."/>
            <person name="Berlin A."/>
            <person name="Brown A."/>
            <person name="Chapman S.B."/>
            <person name="Chen Z."/>
            <person name="Dunbar C."/>
            <person name="Freedman E."/>
            <person name="Gearin G."/>
            <person name="Gellesch M."/>
            <person name="Goldberg J."/>
            <person name="Griggs A."/>
            <person name="Gujja S."/>
            <person name="Heiman D."/>
            <person name="Howarth C."/>
            <person name="Larson L."/>
            <person name="Lui A."/>
            <person name="MacDonald P.J.P."/>
            <person name="Mehta T."/>
            <person name="Montmayeur A."/>
            <person name="Murphy C."/>
            <person name="Neiman D."/>
            <person name="Pearson M."/>
            <person name="Priest M."/>
            <person name="Roberts A."/>
            <person name="Saif S."/>
            <person name="Shea T."/>
            <person name="Shenoy N."/>
            <person name="Sisk P."/>
            <person name="Stolte C."/>
            <person name="Sykes S."/>
            <person name="Yandava C."/>
            <person name="Wortman J."/>
            <person name="Nusbaum C."/>
            <person name="Birren B."/>
        </authorList>
    </citation>
    <scope>NUCLEOTIDE SEQUENCE</scope>
    <source>
        <strain evidence="3">R3-111a-1</strain>
    </source>
</reference>
<name>J3P650_GAET3</name>
<feature type="compositionally biased region" description="Basic and acidic residues" evidence="1">
    <location>
        <begin position="1"/>
        <end position="26"/>
    </location>
</feature>
<sequence length="328" mass="36181">MTGMGKDPDTAKQTLRDNEGEEKEKTVMPGGGLASPVTKLDGPLVALRGGFCGAYPLVTGEARTGAMQKRRQWLCRIKRARLTIWGIYGVGVVISGNILCGQASLVVPSWPTLFRLGLAGAASACCAWMIVNSCCHRWPPIGASRFARIKLLASAVCLTASERQDSPAPREPRREVWQFKSKALWTVDVALQAGPMSRRPLQQQFDQVSASGLGRLLQKHIRHGLGLLSLGDEDARKRHREHKRVEKKRARPEDRRIVDQAPREMGYGRYRDGGKHGKVCRIVTQQNGWVAVRYWDSKGQMIPKGSRQLGGAGRSGYMSDAGRKPFAN</sequence>
<dbReference type="GeneID" id="20349449"/>
<evidence type="ECO:0000313" key="5">
    <source>
        <dbReference type="Proteomes" id="UP000006039"/>
    </source>
</evidence>
<dbReference type="Proteomes" id="UP000006039">
    <property type="component" value="Unassembled WGS sequence"/>
</dbReference>
<feature type="region of interest" description="Disordered" evidence="1">
    <location>
        <begin position="235"/>
        <end position="257"/>
    </location>
</feature>
<keyword evidence="2" id="KW-0472">Membrane</keyword>
<dbReference type="EMBL" id="GL385399">
    <property type="protein sequence ID" value="EJT72123.1"/>
    <property type="molecule type" value="Genomic_DNA"/>
</dbReference>
<feature type="region of interest" description="Disordered" evidence="1">
    <location>
        <begin position="302"/>
        <end position="328"/>
    </location>
</feature>
<gene>
    <name evidence="4" type="primary">20349449</name>
    <name evidence="3" type="ORF">GGTG_08991</name>
</gene>
<reference evidence="5" key="1">
    <citation type="submission" date="2010-07" db="EMBL/GenBank/DDBJ databases">
        <title>The genome sequence of Gaeumannomyces graminis var. tritici strain R3-111a-1.</title>
        <authorList>
            <consortium name="The Broad Institute Genome Sequencing Platform"/>
            <person name="Ma L.-J."/>
            <person name="Dead R."/>
            <person name="Young S."/>
            <person name="Zeng Q."/>
            <person name="Koehrsen M."/>
            <person name="Alvarado L."/>
            <person name="Berlin A."/>
            <person name="Chapman S.B."/>
            <person name="Chen Z."/>
            <person name="Freedman E."/>
            <person name="Gellesch M."/>
            <person name="Goldberg J."/>
            <person name="Griggs A."/>
            <person name="Gujja S."/>
            <person name="Heilman E.R."/>
            <person name="Heiman D."/>
            <person name="Hepburn T."/>
            <person name="Howarth C."/>
            <person name="Jen D."/>
            <person name="Larson L."/>
            <person name="Mehta T."/>
            <person name="Neiman D."/>
            <person name="Pearson M."/>
            <person name="Roberts A."/>
            <person name="Saif S."/>
            <person name="Shea T."/>
            <person name="Shenoy N."/>
            <person name="Sisk P."/>
            <person name="Stolte C."/>
            <person name="Sykes S."/>
            <person name="Walk T."/>
            <person name="White J."/>
            <person name="Yandava C."/>
            <person name="Haas B."/>
            <person name="Nusbaum C."/>
            <person name="Birren B."/>
        </authorList>
    </citation>
    <scope>NUCLEOTIDE SEQUENCE [LARGE SCALE GENOMIC DNA]</scope>
    <source>
        <strain evidence="5">R3-111a-1</strain>
    </source>
</reference>
<dbReference type="VEuPathDB" id="FungiDB:GGTG_08991"/>
<accession>J3P650</accession>
<dbReference type="EnsemblFungi" id="EJT72123">
    <property type="protein sequence ID" value="EJT72123"/>
    <property type="gene ID" value="GGTG_08991"/>
</dbReference>
<evidence type="ECO:0000256" key="2">
    <source>
        <dbReference type="SAM" id="Phobius"/>
    </source>
</evidence>
<feature type="compositionally biased region" description="Basic residues" evidence="1">
    <location>
        <begin position="237"/>
        <end position="250"/>
    </location>
</feature>
<dbReference type="AlphaFoldDB" id="J3P650"/>
<reference evidence="3" key="2">
    <citation type="submission" date="2010-07" db="EMBL/GenBank/DDBJ databases">
        <authorList>
            <consortium name="The Broad Institute Genome Sequencing Platform"/>
            <consortium name="Broad Institute Genome Sequencing Center for Infectious Disease"/>
            <person name="Ma L.-J."/>
            <person name="Dead R."/>
            <person name="Young S."/>
            <person name="Zeng Q."/>
            <person name="Koehrsen M."/>
            <person name="Alvarado L."/>
            <person name="Berlin A."/>
            <person name="Chapman S.B."/>
            <person name="Chen Z."/>
            <person name="Freedman E."/>
            <person name="Gellesch M."/>
            <person name="Goldberg J."/>
            <person name="Griggs A."/>
            <person name="Gujja S."/>
            <person name="Heilman E.R."/>
            <person name="Heiman D."/>
            <person name="Hepburn T."/>
            <person name="Howarth C."/>
            <person name="Jen D."/>
            <person name="Larson L."/>
            <person name="Mehta T."/>
            <person name="Neiman D."/>
            <person name="Pearson M."/>
            <person name="Roberts A."/>
            <person name="Saif S."/>
            <person name="Shea T."/>
            <person name="Shenoy N."/>
            <person name="Sisk P."/>
            <person name="Stolte C."/>
            <person name="Sykes S."/>
            <person name="Walk T."/>
            <person name="White J."/>
            <person name="Yandava C."/>
            <person name="Haas B."/>
            <person name="Nusbaum C."/>
            <person name="Birren B."/>
        </authorList>
    </citation>
    <scope>NUCLEOTIDE SEQUENCE</scope>
    <source>
        <strain evidence="3">R3-111a-1</strain>
    </source>
</reference>
<proteinExistence type="predicted"/>
<evidence type="ECO:0000313" key="4">
    <source>
        <dbReference type="EnsemblFungi" id="EJT72123"/>
    </source>
</evidence>
<dbReference type="HOGENOM" id="CLU_847418_0_0_1"/>